<gene>
    <name evidence="1" type="ORF">IFO69_15010</name>
</gene>
<keyword evidence="2" id="KW-1185">Reference proteome</keyword>
<dbReference type="Proteomes" id="UP000647133">
    <property type="component" value="Unassembled WGS sequence"/>
</dbReference>
<name>A0ABR9AMM9_9BACT</name>
<organism evidence="1 2">
    <name type="scientific">Echinicola arenosa</name>
    <dbReference type="NCBI Taxonomy" id="2774144"/>
    <lineage>
        <taxon>Bacteria</taxon>
        <taxon>Pseudomonadati</taxon>
        <taxon>Bacteroidota</taxon>
        <taxon>Cytophagia</taxon>
        <taxon>Cytophagales</taxon>
        <taxon>Cyclobacteriaceae</taxon>
        <taxon>Echinicola</taxon>
    </lineage>
</organism>
<reference evidence="1 2" key="1">
    <citation type="submission" date="2020-09" db="EMBL/GenBank/DDBJ databases">
        <title>Echinicola sp. CAU 1574 isolated from sand of Sido Beach.</title>
        <authorList>
            <person name="Kim W."/>
        </authorList>
    </citation>
    <scope>NUCLEOTIDE SEQUENCE [LARGE SCALE GENOMIC DNA]</scope>
    <source>
        <strain evidence="1 2">CAU 1574</strain>
    </source>
</reference>
<evidence type="ECO:0000313" key="2">
    <source>
        <dbReference type="Proteomes" id="UP000647133"/>
    </source>
</evidence>
<dbReference type="EMBL" id="JACYTQ010000005">
    <property type="protein sequence ID" value="MBD8490065.1"/>
    <property type="molecule type" value="Genomic_DNA"/>
</dbReference>
<evidence type="ECO:0000313" key="1">
    <source>
        <dbReference type="EMBL" id="MBD8490065.1"/>
    </source>
</evidence>
<evidence type="ECO:0008006" key="3">
    <source>
        <dbReference type="Google" id="ProtNLM"/>
    </source>
</evidence>
<comment type="caution">
    <text evidence="1">The sequence shown here is derived from an EMBL/GenBank/DDBJ whole genome shotgun (WGS) entry which is preliminary data.</text>
</comment>
<dbReference type="RefSeq" id="WP_192010947.1">
    <property type="nucleotide sequence ID" value="NZ_JACYTQ010000005.1"/>
</dbReference>
<proteinExistence type="predicted"/>
<protein>
    <recommendedName>
        <fullName evidence="3">Major capsid protein</fullName>
    </recommendedName>
</protein>
<sequence length="248" mass="27082">MAQQTSIITLNGTVGGLSFYKTKNGYFARAKGGVSKSRVMTDPKYARTRENLREFSTAADGAKLFRDSMREALLKSSDPRFYNRVYSKMLSILKTDPVNSRGDRQVHEGDWNQMAYLELNAQARLESTLAMQIGLTDSASALEISLADFMPRDYVAIPEGSTHFRVFAVGVSVDFTNKARTSISSNSGLLPIGDAVTGLALTLDKSSLVEPFKAYVLGVEFVQEVNGQEYAMNNGAHNAAAVLLVESV</sequence>
<accession>A0ABR9AMM9</accession>